<keyword evidence="3" id="KW-1185">Reference proteome</keyword>
<feature type="compositionally biased region" description="Pro residues" evidence="1">
    <location>
        <begin position="203"/>
        <end position="217"/>
    </location>
</feature>
<evidence type="ECO:0000256" key="1">
    <source>
        <dbReference type="SAM" id="MobiDB-lite"/>
    </source>
</evidence>
<feature type="region of interest" description="Disordered" evidence="1">
    <location>
        <begin position="493"/>
        <end position="612"/>
    </location>
</feature>
<accession>A0A9P6NFG0</accession>
<feature type="compositionally biased region" description="Polar residues" evidence="1">
    <location>
        <begin position="165"/>
        <end position="177"/>
    </location>
</feature>
<protein>
    <submittedName>
        <fullName evidence="2">Uncharacterized protein</fullName>
    </submittedName>
</protein>
<feature type="compositionally biased region" description="Polar residues" evidence="1">
    <location>
        <begin position="571"/>
        <end position="600"/>
    </location>
</feature>
<proteinExistence type="predicted"/>
<reference evidence="2" key="1">
    <citation type="submission" date="2013-11" db="EMBL/GenBank/DDBJ databases">
        <title>Genome sequence of the fusiform rust pathogen reveals effectors for host alternation and coevolution with pine.</title>
        <authorList>
            <consortium name="DOE Joint Genome Institute"/>
            <person name="Smith K."/>
            <person name="Pendleton A."/>
            <person name="Kubisiak T."/>
            <person name="Anderson C."/>
            <person name="Salamov A."/>
            <person name="Aerts A."/>
            <person name="Riley R."/>
            <person name="Clum A."/>
            <person name="Lindquist E."/>
            <person name="Ence D."/>
            <person name="Campbell M."/>
            <person name="Kronenberg Z."/>
            <person name="Feau N."/>
            <person name="Dhillon B."/>
            <person name="Hamelin R."/>
            <person name="Burleigh J."/>
            <person name="Smith J."/>
            <person name="Yandell M."/>
            <person name="Nelson C."/>
            <person name="Grigoriev I."/>
            <person name="Davis J."/>
        </authorList>
    </citation>
    <scope>NUCLEOTIDE SEQUENCE</scope>
    <source>
        <strain evidence="2">G11</strain>
    </source>
</reference>
<feature type="region of interest" description="Disordered" evidence="1">
    <location>
        <begin position="160"/>
        <end position="223"/>
    </location>
</feature>
<feature type="region of interest" description="Disordered" evidence="1">
    <location>
        <begin position="96"/>
        <end position="134"/>
    </location>
</feature>
<feature type="region of interest" description="Disordered" evidence="1">
    <location>
        <begin position="699"/>
        <end position="735"/>
    </location>
</feature>
<dbReference type="AlphaFoldDB" id="A0A9P6NFG0"/>
<organism evidence="2 3">
    <name type="scientific">Cronartium quercuum f. sp. fusiforme G11</name>
    <dbReference type="NCBI Taxonomy" id="708437"/>
    <lineage>
        <taxon>Eukaryota</taxon>
        <taxon>Fungi</taxon>
        <taxon>Dikarya</taxon>
        <taxon>Basidiomycota</taxon>
        <taxon>Pucciniomycotina</taxon>
        <taxon>Pucciniomycetes</taxon>
        <taxon>Pucciniales</taxon>
        <taxon>Coleosporiaceae</taxon>
        <taxon>Cronartium</taxon>
    </lineage>
</organism>
<feature type="region of interest" description="Disordered" evidence="1">
    <location>
        <begin position="281"/>
        <end position="301"/>
    </location>
</feature>
<evidence type="ECO:0000313" key="2">
    <source>
        <dbReference type="EMBL" id="KAG0143149.1"/>
    </source>
</evidence>
<feature type="compositionally biased region" description="Polar residues" evidence="1">
    <location>
        <begin position="544"/>
        <end position="562"/>
    </location>
</feature>
<sequence length="735" mass="78806">MCSVKLGRPLTLLFTLITFVHFRWVWSAPFFDVAREVGSGAETIKETAQGVQTGLHGADAASAGRSATNGISGATHLGDAGETSLKAGEELLSGRSAANGQTAVHSSTISQIPGQTAPEFAQGASTPKSSVSVSISRARTFAQRFRKNTMASFGTFLQRDAKGTPLTSDGAKTSSLASDGAKGSHPTSDGVQTGSETSKEPKIPPPASEEPKTPPPASDDEPITIETADGIVRLGQDGQIVHAVSPQRIGEVAAELEAKILKVNPDASEAQLAMLRKLKGESNTPVDALSPSSTADTSEKARQDVEQLAVLLKSMLKKNNPRASLTEVGWLDQFLPKRNLNTYLGRVTNPLALERIVSGIASHVTESVANDAALIRETFNAQDLIGFWGRLSKQFQAPFRWIARQVKLWRSNYMIRWLAKTDHPIDYLRAFVNDQPFGKAAILAGEKRGIVGHLLFDWFRMVDRTREAYPLGAPGAKYAKLLGQKISKLLGFKPAKVHPSPQEITDVNGATRTGSTGLQDSTLAGSTGLQDSSQTRKGVENGEGINSGSTSSESKISADNPSKNPPKNPADNPSENPAETHSQNPADNPSKNPSTQTSVLPGSKTIPKNLDTSEKLPAIPRVWNFLTTPFQWISRHLMAWQQTRYLRTAAFYLSYLAKNAQLEARIEIAKDPFLLAVIAERRAQAAEGGLFRQRAGILKPKAEHPNQGLHGTKTSVPGNVEKPESPSAQGGAPAP</sequence>
<comment type="caution">
    <text evidence="2">The sequence shown here is derived from an EMBL/GenBank/DDBJ whole genome shotgun (WGS) entry which is preliminary data.</text>
</comment>
<evidence type="ECO:0000313" key="3">
    <source>
        <dbReference type="Proteomes" id="UP000886653"/>
    </source>
</evidence>
<feature type="compositionally biased region" description="Polar residues" evidence="1">
    <location>
        <begin position="502"/>
        <end position="536"/>
    </location>
</feature>
<feature type="compositionally biased region" description="Polar residues" evidence="1">
    <location>
        <begin position="281"/>
        <end position="296"/>
    </location>
</feature>
<gene>
    <name evidence="2" type="ORF">CROQUDRAFT_200100</name>
</gene>
<dbReference type="EMBL" id="MU167327">
    <property type="protein sequence ID" value="KAG0143149.1"/>
    <property type="molecule type" value="Genomic_DNA"/>
</dbReference>
<name>A0A9P6NFG0_9BASI</name>
<feature type="compositionally biased region" description="Polar residues" evidence="1">
    <location>
        <begin position="96"/>
        <end position="114"/>
    </location>
</feature>
<dbReference type="Proteomes" id="UP000886653">
    <property type="component" value="Unassembled WGS sequence"/>
</dbReference>
<feature type="compositionally biased region" description="Polar residues" evidence="1">
    <location>
        <begin position="185"/>
        <end position="196"/>
    </location>
</feature>